<dbReference type="EMBL" id="KV454408">
    <property type="protein sequence ID" value="ODQ66369.1"/>
    <property type="molecule type" value="Genomic_DNA"/>
</dbReference>
<feature type="compositionally biased region" description="Low complexity" evidence="1">
    <location>
        <begin position="224"/>
        <end position="244"/>
    </location>
</feature>
<feature type="compositionally biased region" description="Basic and acidic residues" evidence="1">
    <location>
        <begin position="203"/>
        <end position="216"/>
    </location>
</feature>
<proteinExistence type="predicted"/>
<evidence type="ECO:0000313" key="3">
    <source>
        <dbReference type="EMBL" id="ODQ66369.1"/>
    </source>
</evidence>
<evidence type="ECO:0000259" key="2">
    <source>
        <dbReference type="Pfam" id="PF07814"/>
    </source>
</evidence>
<sequence length="979" mass="108013">MKEKSIMNPVYSSPLSSPPSSPLSPPPTWLILPDPPTDPQPSVSPSVSSKNSYSKPPNFSTPLIPILGRRRVLTYGKKRSVRPIVSLTSADLVHFREQPKLVDVKKTEINGALEFTNQVELSEKYKAEGINVSQFNEAVESQIEGQVAELIKSKTMELEEPVEEPYKSRATIAPVIETSLEGMCNTNNPKLVQNQIPSNSNPHNDEQLDSKKDVPRSKIRTPDIISKQSIPSSPTSTSSSVISSKRVKFNPPSTRLPTRQNPEIPQSALASSPPPRNNAILSSFETAAWDFLSEEINLVQESSLTKGTKKSKAKILHSWSSQLNLPALNDEDDSSTDNDDDNKIINFQKMNIPESTSNSDDESHGSSRLNDITIQRTTITSSLKNTYGSMTRSYLNNDTKSTKIGEGYNNDNIIKSSRIGFQGSSSPTKAACDLTDADLDAIFGTFDNSRGKLSSCSKIACNSPSGDSDNDNGNGDYSDGDCSRDNQAVKTIHDLRHAGQRAQFDDDARYLLDGLAGSNLTGKTRCSSLLDFATRIAEDDDGGFINHFTLPKSGYLEDFFQLTMTVEGTDADGVGRFLTGLILLRILMSPYGHHLTSLLTSSLLDSTSYRFVSFLVALLQDATDVRTMAENASMAKRTRILLQGVLAKFNLLQDDYIHQLLNGEMLALTILTAFIDKDAHSDHLLRNNWCTVTKSMEEPLLVVALKSFKICIIQSDSGLDSDLNSLSTFSFSRRVTEDWQRLHMAILLLEFMSDSSSFRAHLFSFPRSVVNIFKYSCSLLDYDPFDGHIEGGCGEWDPTIVHDASERVLAPLFRLLILLTSPDSSNESEVGIEDHVMKPLVVAVVGILALKYGEISLNHKSDVDICLFALGLLVNLTDRVDFSTRDMVTAGLELHKLFILSSKSEIIRDENSKYVHGYLSLALVGFCQSRPELLNSSEMEQVKASLELFRESLSCEGENSNYSGLKDRVVTALEVLSDL</sequence>
<feature type="compositionally biased region" description="Polar residues" evidence="1">
    <location>
        <begin position="251"/>
        <end position="270"/>
    </location>
</feature>
<name>A0A1E3PLR0_9ASCO</name>
<gene>
    <name evidence="3" type="ORF">NADFUDRAFT_64941</name>
</gene>
<accession>A0A1E3PLR0</accession>
<feature type="region of interest" description="Disordered" evidence="1">
    <location>
        <begin position="348"/>
        <end position="372"/>
    </location>
</feature>
<feature type="compositionally biased region" description="Pro residues" evidence="1">
    <location>
        <begin position="16"/>
        <end position="39"/>
    </location>
</feature>
<feature type="region of interest" description="Disordered" evidence="1">
    <location>
        <begin position="1"/>
        <end position="57"/>
    </location>
</feature>
<keyword evidence="4" id="KW-1185">Reference proteome</keyword>
<protein>
    <recommendedName>
        <fullName evidence="2">Wings apart-like protein C-terminal domain-containing protein</fullName>
    </recommendedName>
</protein>
<reference evidence="3 4" key="1">
    <citation type="journal article" date="2016" name="Proc. Natl. Acad. Sci. U.S.A.">
        <title>Comparative genomics of biotechnologically important yeasts.</title>
        <authorList>
            <person name="Riley R."/>
            <person name="Haridas S."/>
            <person name="Wolfe K.H."/>
            <person name="Lopes M.R."/>
            <person name="Hittinger C.T."/>
            <person name="Goeker M."/>
            <person name="Salamov A.A."/>
            <person name="Wisecaver J.H."/>
            <person name="Long T.M."/>
            <person name="Calvey C.H."/>
            <person name="Aerts A.L."/>
            <person name="Barry K.W."/>
            <person name="Choi C."/>
            <person name="Clum A."/>
            <person name="Coughlan A.Y."/>
            <person name="Deshpande S."/>
            <person name="Douglass A.P."/>
            <person name="Hanson S.J."/>
            <person name="Klenk H.-P."/>
            <person name="LaButti K.M."/>
            <person name="Lapidus A."/>
            <person name="Lindquist E.A."/>
            <person name="Lipzen A.M."/>
            <person name="Meier-Kolthoff J.P."/>
            <person name="Ohm R.A."/>
            <person name="Otillar R.P."/>
            <person name="Pangilinan J.L."/>
            <person name="Peng Y."/>
            <person name="Rokas A."/>
            <person name="Rosa C.A."/>
            <person name="Scheuner C."/>
            <person name="Sibirny A.A."/>
            <person name="Slot J.C."/>
            <person name="Stielow J.B."/>
            <person name="Sun H."/>
            <person name="Kurtzman C.P."/>
            <person name="Blackwell M."/>
            <person name="Grigoriev I.V."/>
            <person name="Jeffries T.W."/>
        </authorList>
    </citation>
    <scope>NUCLEOTIDE SEQUENCE [LARGE SCALE GENOMIC DNA]</scope>
    <source>
        <strain evidence="3 4">DSM 6958</strain>
    </source>
</reference>
<dbReference type="Proteomes" id="UP000095009">
    <property type="component" value="Unassembled WGS sequence"/>
</dbReference>
<dbReference type="InterPro" id="IPR022771">
    <property type="entry name" value="WAPL_C"/>
</dbReference>
<organism evidence="3 4">
    <name type="scientific">Nadsonia fulvescens var. elongata DSM 6958</name>
    <dbReference type="NCBI Taxonomy" id="857566"/>
    <lineage>
        <taxon>Eukaryota</taxon>
        <taxon>Fungi</taxon>
        <taxon>Dikarya</taxon>
        <taxon>Ascomycota</taxon>
        <taxon>Saccharomycotina</taxon>
        <taxon>Dipodascomycetes</taxon>
        <taxon>Dipodascales</taxon>
        <taxon>Dipodascales incertae sedis</taxon>
        <taxon>Nadsonia</taxon>
    </lineage>
</organism>
<feature type="domain" description="Wings apart-like protein C-terminal" evidence="2">
    <location>
        <begin position="489"/>
        <end position="539"/>
    </location>
</feature>
<feature type="compositionally biased region" description="Polar residues" evidence="1">
    <location>
        <begin position="184"/>
        <end position="202"/>
    </location>
</feature>
<evidence type="ECO:0000256" key="1">
    <source>
        <dbReference type="SAM" id="MobiDB-lite"/>
    </source>
</evidence>
<dbReference type="InterPro" id="IPR011989">
    <property type="entry name" value="ARM-like"/>
</dbReference>
<dbReference type="Gene3D" id="1.25.10.10">
    <property type="entry name" value="Leucine-rich Repeat Variant"/>
    <property type="match status" value="1"/>
</dbReference>
<dbReference type="OrthoDB" id="5976022at2759"/>
<dbReference type="Pfam" id="PF07814">
    <property type="entry name" value="WAPL"/>
    <property type="match status" value="1"/>
</dbReference>
<evidence type="ECO:0000313" key="4">
    <source>
        <dbReference type="Proteomes" id="UP000095009"/>
    </source>
</evidence>
<dbReference type="AlphaFoldDB" id="A0A1E3PLR0"/>
<feature type="compositionally biased region" description="Low complexity" evidence="1">
    <location>
        <begin position="40"/>
        <end position="57"/>
    </location>
</feature>
<feature type="region of interest" description="Disordered" evidence="1">
    <location>
        <begin position="184"/>
        <end position="276"/>
    </location>
</feature>